<name>A0ABW7SWY0_9ACTN</name>
<evidence type="ECO:0000259" key="1">
    <source>
        <dbReference type="Pfam" id="PF09664"/>
    </source>
</evidence>
<protein>
    <submittedName>
        <fullName evidence="2">DUF2399 domain-containing protein</fullName>
    </submittedName>
</protein>
<evidence type="ECO:0000313" key="2">
    <source>
        <dbReference type="EMBL" id="MFI0908951.1"/>
    </source>
</evidence>
<proteinExistence type="predicted"/>
<keyword evidence="3" id="KW-1185">Reference proteome</keyword>
<evidence type="ECO:0000313" key="3">
    <source>
        <dbReference type="Proteomes" id="UP001611162"/>
    </source>
</evidence>
<dbReference type="EMBL" id="JBIRRB010000001">
    <property type="protein sequence ID" value="MFI0908951.1"/>
    <property type="molecule type" value="Genomic_DNA"/>
</dbReference>
<gene>
    <name evidence="2" type="ORF">ACH4TF_00690</name>
</gene>
<dbReference type="RefSeq" id="WP_397611750.1">
    <property type="nucleotide sequence ID" value="NZ_JBIRRB010000001.1"/>
</dbReference>
<organism evidence="2 3">
    <name type="scientific">Streptomyces abikoensis</name>
    <dbReference type="NCBI Taxonomy" id="97398"/>
    <lineage>
        <taxon>Bacteria</taxon>
        <taxon>Bacillati</taxon>
        <taxon>Actinomycetota</taxon>
        <taxon>Actinomycetes</taxon>
        <taxon>Kitasatosporales</taxon>
        <taxon>Streptomycetaceae</taxon>
        <taxon>Streptomyces</taxon>
    </lineage>
</organism>
<accession>A0ABW7SWY0</accession>
<comment type="caution">
    <text evidence="2">The sequence shown here is derived from an EMBL/GenBank/DDBJ whole genome shotgun (WGS) entry which is preliminary data.</text>
</comment>
<reference evidence="2 3" key="1">
    <citation type="submission" date="2024-10" db="EMBL/GenBank/DDBJ databases">
        <title>The Natural Products Discovery Center: Release of the First 8490 Sequenced Strains for Exploring Actinobacteria Biosynthetic Diversity.</title>
        <authorList>
            <person name="Kalkreuter E."/>
            <person name="Kautsar S.A."/>
            <person name="Yang D."/>
            <person name="Bader C.D."/>
            <person name="Teijaro C.N."/>
            <person name="Fluegel L."/>
            <person name="Davis C.M."/>
            <person name="Simpson J.R."/>
            <person name="Lauterbach L."/>
            <person name="Steele A.D."/>
            <person name="Gui C."/>
            <person name="Meng S."/>
            <person name="Li G."/>
            <person name="Viehrig K."/>
            <person name="Ye F."/>
            <person name="Su P."/>
            <person name="Kiefer A.F."/>
            <person name="Nichols A."/>
            <person name="Cepeda A.J."/>
            <person name="Yan W."/>
            <person name="Fan B."/>
            <person name="Jiang Y."/>
            <person name="Adhikari A."/>
            <person name="Zheng C.-J."/>
            <person name="Schuster L."/>
            <person name="Cowan T.M."/>
            <person name="Smanski M.J."/>
            <person name="Chevrette M.G."/>
            <person name="De Carvalho L.P.S."/>
            <person name="Shen B."/>
        </authorList>
    </citation>
    <scope>NUCLEOTIDE SEQUENCE [LARGE SCALE GENOMIC DNA]</scope>
    <source>
        <strain evidence="2 3">NPDC020979</strain>
    </source>
</reference>
<dbReference type="Pfam" id="PF09664">
    <property type="entry name" value="DUF2399"/>
    <property type="match status" value="1"/>
</dbReference>
<dbReference type="InterPro" id="IPR024465">
    <property type="entry name" value="DUF2399"/>
</dbReference>
<dbReference type="Proteomes" id="UP001611162">
    <property type="component" value="Unassembled WGS sequence"/>
</dbReference>
<sequence length="134" mass="14249">MVRICENPAVLAAAADAHGSDCPPPVCLQGQPSAAALTLLRHLHADGAALFYHGDFDWGGFRIVNVLLSHMPWRPWRFTATDYRALAATTSQLPPLTGTPAASPWDPALAQALSELGVRVEEEVALADLLADLA</sequence>
<feature type="domain" description="DUF2399" evidence="1">
    <location>
        <begin position="2"/>
        <end position="133"/>
    </location>
</feature>